<reference evidence="2" key="1">
    <citation type="submission" date="2023-06" db="EMBL/GenBank/DDBJ databases">
        <authorList>
            <consortium name="Lawrence Berkeley National Laboratory"/>
            <person name="Ahrendt S."/>
            <person name="Sahu N."/>
            <person name="Indic B."/>
            <person name="Wong-Bajracharya J."/>
            <person name="Merenyi Z."/>
            <person name="Ke H.-M."/>
            <person name="Monk M."/>
            <person name="Kocsube S."/>
            <person name="Drula E."/>
            <person name="Lipzen A."/>
            <person name="Balint B."/>
            <person name="Henrissat B."/>
            <person name="Andreopoulos B."/>
            <person name="Martin F.M."/>
            <person name="Harder C.B."/>
            <person name="Rigling D."/>
            <person name="Ford K.L."/>
            <person name="Foster G.D."/>
            <person name="Pangilinan J."/>
            <person name="Papanicolaou A."/>
            <person name="Barry K."/>
            <person name="LaButti K."/>
            <person name="Viragh M."/>
            <person name="Koriabine M."/>
            <person name="Yan M."/>
            <person name="Riley R."/>
            <person name="Champramary S."/>
            <person name="Plett K.L."/>
            <person name="Tsai I.J."/>
            <person name="Slot J."/>
            <person name="Sipos G."/>
            <person name="Plett J."/>
            <person name="Nagy L.G."/>
            <person name="Grigoriev I.V."/>
        </authorList>
    </citation>
    <scope>NUCLEOTIDE SEQUENCE</scope>
    <source>
        <strain evidence="2">ICMP 16352</strain>
    </source>
</reference>
<dbReference type="Proteomes" id="UP001175227">
    <property type="component" value="Unassembled WGS sequence"/>
</dbReference>
<name>A0AA39NUZ7_9AGAR</name>
<sequence length="244" mass="26613">MTLRGRLGTDSPPSELRYTRFSHAFATSLLLSFSTNSHQFFSTSFINSECTSFITRRVDKKRPSLAGISIGFGRPFTRITAPLTLGVQICCFQSSQSCSLGSAVSRISTRAGFPCSNLVGIFAGEVNGSSGPGLQYSSRRGGSNGSRVIREDGLASYCLDPSDMELVVEKDVFFIVIVLVFLILTFSSSSSATNHIYILRSVVCRVFRIVWRRFEISGGLLLLALDPGCDPLACDRVGAFAFRR</sequence>
<proteinExistence type="predicted"/>
<dbReference type="AlphaFoldDB" id="A0AA39NUZ7"/>
<accession>A0AA39NUZ7</accession>
<comment type="caution">
    <text evidence="2">The sequence shown here is derived from an EMBL/GenBank/DDBJ whole genome shotgun (WGS) entry which is preliminary data.</text>
</comment>
<evidence type="ECO:0000313" key="2">
    <source>
        <dbReference type="EMBL" id="KAK0472251.1"/>
    </source>
</evidence>
<dbReference type="EMBL" id="JAUEPR010000042">
    <property type="protein sequence ID" value="KAK0472251.1"/>
    <property type="molecule type" value="Genomic_DNA"/>
</dbReference>
<feature type="transmembrane region" description="Helical" evidence="1">
    <location>
        <begin position="172"/>
        <end position="189"/>
    </location>
</feature>
<keyword evidence="1" id="KW-1133">Transmembrane helix</keyword>
<organism evidence="2 3">
    <name type="scientific">Armillaria novae-zelandiae</name>
    <dbReference type="NCBI Taxonomy" id="153914"/>
    <lineage>
        <taxon>Eukaryota</taxon>
        <taxon>Fungi</taxon>
        <taxon>Dikarya</taxon>
        <taxon>Basidiomycota</taxon>
        <taxon>Agaricomycotina</taxon>
        <taxon>Agaricomycetes</taxon>
        <taxon>Agaricomycetidae</taxon>
        <taxon>Agaricales</taxon>
        <taxon>Marasmiineae</taxon>
        <taxon>Physalacriaceae</taxon>
        <taxon>Armillaria</taxon>
    </lineage>
</organism>
<keyword evidence="1" id="KW-0812">Transmembrane</keyword>
<keyword evidence="1" id="KW-0472">Membrane</keyword>
<evidence type="ECO:0000256" key="1">
    <source>
        <dbReference type="SAM" id="Phobius"/>
    </source>
</evidence>
<evidence type="ECO:0000313" key="3">
    <source>
        <dbReference type="Proteomes" id="UP001175227"/>
    </source>
</evidence>
<gene>
    <name evidence="2" type="ORF">IW261DRAFT_1508755</name>
</gene>
<protein>
    <submittedName>
        <fullName evidence="2">Uncharacterized protein</fullName>
    </submittedName>
</protein>
<keyword evidence="3" id="KW-1185">Reference proteome</keyword>